<evidence type="ECO:0000313" key="2">
    <source>
        <dbReference type="EMBL" id="KAA3954493.1"/>
    </source>
</evidence>
<dbReference type="EMBL" id="VWGP01000015">
    <property type="protein sequence ID" value="KAA4532086.1"/>
    <property type="molecule type" value="Genomic_DNA"/>
</dbReference>
<dbReference type="EMBL" id="VWFO01000056">
    <property type="protein sequence ID" value="KAA4660892.1"/>
    <property type="molecule type" value="Genomic_DNA"/>
</dbReference>
<dbReference type="Proteomes" id="UP000473905">
    <property type="component" value="Unassembled WGS sequence"/>
</dbReference>
<evidence type="ECO:0000313" key="5">
    <source>
        <dbReference type="EMBL" id="KAA4621613.1"/>
    </source>
</evidence>
<dbReference type="Proteomes" id="UP000365824">
    <property type="component" value="Unassembled WGS sequence"/>
</dbReference>
<evidence type="ECO:0000313" key="10">
    <source>
        <dbReference type="Proteomes" id="UP000365824"/>
    </source>
</evidence>
<protein>
    <submittedName>
        <fullName evidence="2">DUF4248 domain-containing protein</fullName>
    </submittedName>
</protein>
<dbReference type="EMBL" id="VWKB01000025">
    <property type="protein sequence ID" value="KAA4094451.1"/>
    <property type="molecule type" value="Genomic_DNA"/>
</dbReference>
<proteinExistence type="predicted"/>
<organism evidence="2 9">
    <name type="scientific">Bacteroides ovatus</name>
    <dbReference type="NCBI Taxonomy" id="28116"/>
    <lineage>
        <taxon>Bacteria</taxon>
        <taxon>Pseudomonadati</taxon>
        <taxon>Bacteroidota</taxon>
        <taxon>Bacteroidia</taxon>
        <taxon>Bacteroidales</taxon>
        <taxon>Bacteroidaceae</taxon>
        <taxon>Bacteroides</taxon>
    </lineage>
</organism>
<dbReference type="EMBL" id="VWLB01000039">
    <property type="protein sequence ID" value="KAA3925069.1"/>
    <property type="molecule type" value="Genomic_DNA"/>
</dbReference>
<dbReference type="Proteomes" id="UP000266492">
    <property type="component" value="Unassembled WGS sequence"/>
</dbReference>
<dbReference type="GeneID" id="69479203"/>
<evidence type="ECO:0000313" key="11">
    <source>
        <dbReference type="Proteomes" id="UP000424805"/>
    </source>
</evidence>
<evidence type="ECO:0000313" key="12">
    <source>
        <dbReference type="Proteomes" id="UP000435985"/>
    </source>
</evidence>
<dbReference type="AlphaFoldDB" id="A0A139KSC6"/>
<evidence type="ECO:0000313" key="3">
    <source>
        <dbReference type="EMBL" id="KAA4094451.1"/>
    </source>
</evidence>
<reference evidence="7 8" key="1">
    <citation type="submission" date="2018-08" db="EMBL/GenBank/DDBJ databases">
        <title>A genome reference for cultivated species of the human gut microbiota.</title>
        <authorList>
            <person name="Zou Y."/>
            <person name="Xue W."/>
            <person name="Luo G."/>
        </authorList>
    </citation>
    <scope>NUCLEOTIDE SEQUENCE [LARGE SCALE GENOMIC DNA]</scope>
    <source>
        <strain evidence="7 8">AF20-9LB</strain>
    </source>
</reference>
<evidence type="ECO:0000313" key="13">
    <source>
        <dbReference type="Proteomes" id="UP000473905"/>
    </source>
</evidence>
<dbReference type="InterPro" id="IPR025342">
    <property type="entry name" value="DUF4248"/>
</dbReference>
<evidence type="ECO:0000313" key="1">
    <source>
        <dbReference type="EMBL" id="KAA3925069.1"/>
    </source>
</evidence>
<evidence type="ECO:0000313" key="6">
    <source>
        <dbReference type="EMBL" id="KAA4660892.1"/>
    </source>
</evidence>
<gene>
    <name evidence="7" type="ORF">DWX70_25295</name>
    <name evidence="4" type="ORF">F3B85_18120</name>
    <name evidence="5" type="ORF">F3B90_21700</name>
    <name evidence="6" type="ORF">F3B98_25210</name>
    <name evidence="3" type="ORF">F3D66_17845</name>
    <name evidence="2" type="ORF">F3D71_02065</name>
    <name evidence="1" type="ORF">F3F25_20615</name>
</gene>
<evidence type="ECO:0000313" key="14">
    <source>
        <dbReference type="Proteomes" id="UP000478493"/>
    </source>
</evidence>
<dbReference type="Proteomes" id="UP000435985">
    <property type="component" value="Unassembled WGS sequence"/>
</dbReference>
<keyword evidence="13" id="KW-1185">Reference proteome</keyword>
<dbReference type="Proteomes" id="UP000424805">
    <property type="component" value="Unassembled WGS sequence"/>
</dbReference>
<dbReference type="EMBL" id="QRVZ01000038">
    <property type="protein sequence ID" value="RGS78888.1"/>
    <property type="molecule type" value="Genomic_DNA"/>
</dbReference>
<evidence type="ECO:0000313" key="9">
    <source>
        <dbReference type="Proteomes" id="UP000323717"/>
    </source>
</evidence>
<dbReference type="Pfam" id="PF14053">
    <property type="entry name" value="DUF4248"/>
    <property type="match status" value="1"/>
</dbReference>
<sequence>MYYPDQPFHIRTYKKSELAHLYNPNVCLKVALQILRRWIVYNLPLLQELEQEGYRARNRLLSPRQVATIIRYLGEP</sequence>
<evidence type="ECO:0000313" key="7">
    <source>
        <dbReference type="EMBL" id="RGS78888.1"/>
    </source>
</evidence>
<dbReference type="RefSeq" id="WP_004305834.1">
    <property type="nucleotide sequence ID" value="NZ_CABKQC010000007.1"/>
</dbReference>
<dbReference type="Proteomes" id="UP000478493">
    <property type="component" value="Unassembled WGS sequence"/>
</dbReference>
<accession>A0A139KSC6</accession>
<dbReference type="STRING" id="28116.Bovatus_04972"/>
<dbReference type="EMBL" id="VWLE01000011">
    <property type="protein sequence ID" value="KAA3954493.1"/>
    <property type="molecule type" value="Genomic_DNA"/>
</dbReference>
<comment type="caution">
    <text evidence="2">The sequence shown here is derived from an EMBL/GenBank/DDBJ whole genome shotgun (WGS) entry which is preliminary data.</text>
</comment>
<evidence type="ECO:0000313" key="8">
    <source>
        <dbReference type="Proteomes" id="UP000266492"/>
    </source>
</evidence>
<reference evidence="9 10" key="2">
    <citation type="journal article" date="2019" name="Nat. Med.">
        <title>A library of human gut bacterial isolates paired with longitudinal multiomics data enables mechanistic microbiome research.</title>
        <authorList>
            <person name="Poyet M."/>
            <person name="Groussin M."/>
            <person name="Gibbons S.M."/>
            <person name="Avila-Pacheco J."/>
            <person name="Jiang X."/>
            <person name="Kearney S.M."/>
            <person name="Perrotta A.R."/>
            <person name="Berdy B."/>
            <person name="Zhao S."/>
            <person name="Lieberman T.D."/>
            <person name="Swanson P.K."/>
            <person name="Smith M."/>
            <person name="Roesemann S."/>
            <person name="Alexander J.E."/>
            <person name="Rich S.A."/>
            <person name="Livny J."/>
            <person name="Vlamakis H."/>
            <person name="Clish C."/>
            <person name="Bullock K."/>
            <person name="Deik A."/>
            <person name="Scott J."/>
            <person name="Pierce K.A."/>
            <person name="Xavier R.J."/>
            <person name="Alm E.J."/>
        </authorList>
    </citation>
    <scope>NUCLEOTIDE SEQUENCE [LARGE SCALE GENOMIC DNA]</scope>
    <source>
        <strain evidence="3 13">BIOML-A134</strain>
        <strain evidence="6 12">BIOML-A14</strain>
        <strain evidence="5 11">BIOML-A15</strain>
        <strain evidence="1 10">BIOML-A160</strain>
        <strain evidence="2 9">BIOML-A163</strain>
        <strain evidence="4 14">BIOML-A41</strain>
    </source>
</reference>
<dbReference type="Proteomes" id="UP000323717">
    <property type="component" value="Unassembled WGS sequence"/>
</dbReference>
<dbReference type="EMBL" id="VWFP01000029">
    <property type="protein sequence ID" value="KAA4621613.1"/>
    <property type="molecule type" value="Genomic_DNA"/>
</dbReference>
<name>A0A139KSC6_BACOV</name>
<evidence type="ECO:0000313" key="4">
    <source>
        <dbReference type="EMBL" id="KAA4532086.1"/>
    </source>
</evidence>